<name>A0A2R6WBF3_MARPO</name>
<dbReference type="Proteomes" id="UP000244005">
    <property type="component" value="Unassembled WGS sequence"/>
</dbReference>
<proteinExistence type="predicted"/>
<reference evidence="2" key="1">
    <citation type="journal article" date="2017" name="Cell">
        <title>Insights into land plant evolution garnered from the Marchantia polymorpha genome.</title>
        <authorList>
            <person name="Bowman J.L."/>
            <person name="Kohchi T."/>
            <person name="Yamato K.T."/>
            <person name="Jenkins J."/>
            <person name="Shu S."/>
            <person name="Ishizaki K."/>
            <person name="Yamaoka S."/>
            <person name="Nishihama R."/>
            <person name="Nakamura Y."/>
            <person name="Berger F."/>
            <person name="Adam C."/>
            <person name="Aki S.S."/>
            <person name="Althoff F."/>
            <person name="Araki T."/>
            <person name="Arteaga-Vazquez M.A."/>
            <person name="Balasubrmanian S."/>
            <person name="Barry K."/>
            <person name="Bauer D."/>
            <person name="Boehm C.R."/>
            <person name="Briginshaw L."/>
            <person name="Caballero-Perez J."/>
            <person name="Catarino B."/>
            <person name="Chen F."/>
            <person name="Chiyoda S."/>
            <person name="Chovatia M."/>
            <person name="Davies K.M."/>
            <person name="Delmans M."/>
            <person name="Demura T."/>
            <person name="Dierschke T."/>
            <person name="Dolan L."/>
            <person name="Dorantes-Acosta A.E."/>
            <person name="Eklund D.M."/>
            <person name="Florent S.N."/>
            <person name="Flores-Sandoval E."/>
            <person name="Fujiyama A."/>
            <person name="Fukuzawa H."/>
            <person name="Galik B."/>
            <person name="Grimanelli D."/>
            <person name="Grimwood J."/>
            <person name="Grossniklaus U."/>
            <person name="Hamada T."/>
            <person name="Haseloff J."/>
            <person name="Hetherington A.J."/>
            <person name="Higo A."/>
            <person name="Hirakawa Y."/>
            <person name="Hundley H.N."/>
            <person name="Ikeda Y."/>
            <person name="Inoue K."/>
            <person name="Inoue S.I."/>
            <person name="Ishida S."/>
            <person name="Jia Q."/>
            <person name="Kakita M."/>
            <person name="Kanazawa T."/>
            <person name="Kawai Y."/>
            <person name="Kawashima T."/>
            <person name="Kennedy M."/>
            <person name="Kinose K."/>
            <person name="Kinoshita T."/>
            <person name="Kohara Y."/>
            <person name="Koide E."/>
            <person name="Komatsu K."/>
            <person name="Kopischke S."/>
            <person name="Kubo M."/>
            <person name="Kyozuka J."/>
            <person name="Lagercrantz U."/>
            <person name="Lin S.S."/>
            <person name="Lindquist E."/>
            <person name="Lipzen A.M."/>
            <person name="Lu C.W."/>
            <person name="De Luna E."/>
            <person name="Martienssen R.A."/>
            <person name="Minamino N."/>
            <person name="Mizutani M."/>
            <person name="Mizutani M."/>
            <person name="Mochizuki N."/>
            <person name="Monte I."/>
            <person name="Mosher R."/>
            <person name="Nagasaki H."/>
            <person name="Nakagami H."/>
            <person name="Naramoto S."/>
            <person name="Nishitani K."/>
            <person name="Ohtani M."/>
            <person name="Okamoto T."/>
            <person name="Okumura M."/>
            <person name="Phillips J."/>
            <person name="Pollak B."/>
            <person name="Reinders A."/>
            <person name="Rovekamp M."/>
            <person name="Sano R."/>
            <person name="Sawa S."/>
            <person name="Schmid M.W."/>
            <person name="Shirakawa M."/>
            <person name="Solano R."/>
            <person name="Spunde A."/>
            <person name="Suetsugu N."/>
            <person name="Sugano S."/>
            <person name="Sugiyama A."/>
            <person name="Sun R."/>
            <person name="Suzuki Y."/>
            <person name="Takenaka M."/>
            <person name="Takezawa D."/>
            <person name="Tomogane H."/>
            <person name="Tsuzuki M."/>
            <person name="Ueda T."/>
            <person name="Umeda M."/>
            <person name="Ward J.M."/>
            <person name="Watanabe Y."/>
            <person name="Yazaki K."/>
            <person name="Yokoyama R."/>
            <person name="Yoshitake Y."/>
            <person name="Yotsui I."/>
            <person name="Zachgo S."/>
            <person name="Schmutz J."/>
        </authorList>
    </citation>
    <scope>NUCLEOTIDE SEQUENCE [LARGE SCALE GENOMIC DNA]</scope>
    <source>
        <strain evidence="2">Tak-1</strain>
    </source>
</reference>
<dbReference type="AlphaFoldDB" id="A0A2R6WBF3"/>
<evidence type="ECO:0000313" key="1">
    <source>
        <dbReference type="EMBL" id="PTQ31180.1"/>
    </source>
</evidence>
<protein>
    <submittedName>
        <fullName evidence="1">Uncharacterized protein</fullName>
    </submittedName>
</protein>
<gene>
    <name evidence="1" type="ORF">MARPO_0114s0006</name>
</gene>
<sequence>MVVVLSSFRCPSPAGCLLSRPQDQADATGLSLISTQLFRHCQLPVPWILFFHVWIIYLQSAHWRVSVVPVSQPSHKTIQQSSD</sequence>
<accession>A0A2R6WBF3</accession>
<dbReference type="Gramene" id="Mp4g06480.2">
    <property type="protein sequence ID" value="Mp4g06480.2.cds"/>
    <property type="gene ID" value="Mp4g06480"/>
</dbReference>
<keyword evidence="2" id="KW-1185">Reference proteome</keyword>
<organism evidence="1 2">
    <name type="scientific">Marchantia polymorpha</name>
    <name type="common">Common liverwort</name>
    <name type="synonym">Marchantia aquatica</name>
    <dbReference type="NCBI Taxonomy" id="3197"/>
    <lineage>
        <taxon>Eukaryota</taxon>
        <taxon>Viridiplantae</taxon>
        <taxon>Streptophyta</taxon>
        <taxon>Embryophyta</taxon>
        <taxon>Marchantiophyta</taxon>
        <taxon>Marchantiopsida</taxon>
        <taxon>Marchantiidae</taxon>
        <taxon>Marchantiales</taxon>
        <taxon>Marchantiaceae</taxon>
        <taxon>Marchantia</taxon>
    </lineage>
</organism>
<dbReference type="EMBL" id="KZ772786">
    <property type="protein sequence ID" value="PTQ31180.1"/>
    <property type="molecule type" value="Genomic_DNA"/>
</dbReference>
<evidence type="ECO:0000313" key="2">
    <source>
        <dbReference type="Proteomes" id="UP000244005"/>
    </source>
</evidence>